<keyword evidence="3" id="KW-0732">Signal</keyword>
<sequence length="257" mass="27451">MKLSRLLLLMFILLCIAACTSETPSQSAAVATPQSTPTPGVTPTATIPQIASHLVHFKTSDNINLAGSLYGSGKIFVICSHELHTNKTIWAESGIPQHLASLGYQVLAYDFRGNGDSEGTSDPSILATDLRAAIAFVKKQGATKIVLLGSSMGGTASLKVAANTSVAAVITLSSPEAFATNVTDDDVKAIKAPTLFVNSRYDTYVDDTTHMYSIARNPKELHIYENALHGTAIFGDKDSDDLTQRIITFITHYAPIH</sequence>
<comment type="similarity">
    <text evidence="2">Belongs to the AB hydrolase superfamily. FUS2 hydrolase family.</text>
</comment>
<gene>
    <name evidence="5" type="ORF">KDW_01510</name>
</gene>
<evidence type="ECO:0000313" key="5">
    <source>
        <dbReference type="EMBL" id="GER85989.1"/>
    </source>
</evidence>
<dbReference type="PANTHER" id="PTHR22946">
    <property type="entry name" value="DIENELACTONE HYDROLASE DOMAIN-CONTAINING PROTEIN-RELATED"/>
    <property type="match status" value="1"/>
</dbReference>
<proteinExistence type="inferred from homology"/>
<protein>
    <recommendedName>
        <fullName evidence="4">AB hydrolase-1 domain-containing protein</fullName>
    </recommendedName>
</protein>
<keyword evidence="6" id="KW-1185">Reference proteome</keyword>
<feature type="signal peptide" evidence="3">
    <location>
        <begin position="1"/>
        <end position="17"/>
    </location>
</feature>
<dbReference type="EMBL" id="BKZW01000001">
    <property type="protein sequence ID" value="GER85989.1"/>
    <property type="molecule type" value="Genomic_DNA"/>
</dbReference>
<evidence type="ECO:0000313" key="6">
    <source>
        <dbReference type="Proteomes" id="UP000326912"/>
    </source>
</evidence>
<dbReference type="RefSeq" id="WP_162004842.1">
    <property type="nucleotide sequence ID" value="NZ_BKZW01000001.1"/>
</dbReference>
<organism evidence="5 6">
    <name type="scientific">Dictyobacter vulcani</name>
    <dbReference type="NCBI Taxonomy" id="2607529"/>
    <lineage>
        <taxon>Bacteria</taxon>
        <taxon>Bacillati</taxon>
        <taxon>Chloroflexota</taxon>
        <taxon>Ktedonobacteria</taxon>
        <taxon>Ktedonobacterales</taxon>
        <taxon>Dictyobacteraceae</taxon>
        <taxon>Dictyobacter</taxon>
    </lineage>
</organism>
<dbReference type="GO" id="GO:0052689">
    <property type="term" value="F:carboxylic ester hydrolase activity"/>
    <property type="evidence" value="ECO:0007669"/>
    <property type="project" value="UniProtKB-ARBA"/>
</dbReference>
<dbReference type="SUPFAM" id="SSF53474">
    <property type="entry name" value="alpha/beta-Hydrolases"/>
    <property type="match status" value="1"/>
</dbReference>
<evidence type="ECO:0000256" key="3">
    <source>
        <dbReference type="SAM" id="SignalP"/>
    </source>
</evidence>
<dbReference type="InterPro" id="IPR050261">
    <property type="entry name" value="FrsA_esterase"/>
</dbReference>
<dbReference type="PANTHER" id="PTHR22946:SF9">
    <property type="entry name" value="POLYKETIDE TRANSFERASE AF380"/>
    <property type="match status" value="1"/>
</dbReference>
<feature type="domain" description="AB hydrolase-1" evidence="4">
    <location>
        <begin position="86"/>
        <end position="186"/>
    </location>
</feature>
<dbReference type="Proteomes" id="UP000326912">
    <property type="component" value="Unassembled WGS sequence"/>
</dbReference>
<evidence type="ECO:0000256" key="2">
    <source>
        <dbReference type="ARBA" id="ARBA00038115"/>
    </source>
</evidence>
<feature type="chain" id="PRO_5023863810" description="AB hydrolase-1 domain-containing protein" evidence="3">
    <location>
        <begin position="18"/>
        <end position="257"/>
    </location>
</feature>
<evidence type="ECO:0000259" key="4">
    <source>
        <dbReference type="Pfam" id="PF00561"/>
    </source>
</evidence>
<accession>A0A5J4KIH4</accession>
<evidence type="ECO:0000256" key="1">
    <source>
        <dbReference type="ARBA" id="ARBA00022801"/>
    </source>
</evidence>
<reference evidence="5 6" key="1">
    <citation type="submission" date="2019-10" db="EMBL/GenBank/DDBJ databases">
        <title>Dictyobacter vulcani sp. nov., within the class Ktedonobacteria, isolated from soil of volcanic Mt. Zao.</title>
        <authorList>
            <person name="Zheng Y."/>
            <person name="Wang C.M."/>
            <person name="Sakai Y."/>
            <person name="Abe K."/>
            <person name="Yokota A."/>
            <person name="Yabe S."/>
        </authorList>
    </citation>
    <scope>NUCLEOTIDE SEQUENCE [LARGE SCALE GENOMIC DNA]</scope>
    <source>
        <strain evidence="5 6">W12</strain>
    </source>
</reference>
<keyword evidence="1" id="KW-0378">Hydrolase</keyword>
<dbReference type="Gene3D" id="3.40.50.1820">
    <property type="entry name" value="alpha/beta hydrolase"/>
    <property type="match status" value="2"/>
</dbReference>
<dbReference type="Pfam" id="PF00561">
    <property type="entry name" value="Abhydrolase_1"/>
    <property type="match status" value="1"/>
</dbReference>
<dbReference type="AlphaFoldDB" id="A0A5J4KIH4"/>
<name>A0A5J4KIH4_9CHLR</name>
<dbReference type="InterPro" id="IPR000073">
    <property type="entry name" value="AB_hydrolase_1"/>
</dbReference>
<comment type="caution">
    <text evidence="5">The sequence shown here is derived from an EMBL/GenBank/DDBJ whole genome shotgun (WGS) entry which is preliminary data.</text>
</comment>
<dbReference type="InterPro" id="IPR029058">
    <property type="entry name" value="AB_hydrolase_fold"/>
</dbReference>